<dbReference type="Proteomes" id="UP001448207">
    <property type="component" value="Unassembled WGS sequence"/>
</dbReference>
<dbReference type="EMBL" id="JBCLYO010000020">
    <property type="protein sequence ID" value="KAL0080329.1"/>
    <property type="molecule type" value="Genomic_DNA"/>
</dbReference>
<protein>
    <submittedName>
        <fullName evidence="2">Uncharacterized protein</fullName>
    </submittedName>
</protein>
<keyword evidence="1" id="KW-0812">Transmembrane</keyword>
<evidence type="ECO:0000256" key="1">
    <source>
        <dbReference type="SAM" id="Phobius"/>
    </source>
</evidence>
<accession>A0ABR3ARU4</accession>
<comment type="caution">
    <text evidence="2">The sequence shown here is derived from an EMBL/GenBank/DDBJ whole genome shotgun (WGS) entry which is preliminary data.</text>
</comment>
<evidence type="ECO:0000313" key="3">
    <source>
        <dbReference type="Proteomes" id="UP001448207"/>
    </source>
</evidence>
<organism evidence="2 3">
    <name type="scientific">Phycomyces blakesleeanus</name>
    <dbReference type="NCBI Taxonomy" id="4837"/>
    <lineage>
        <taxon>Eukaryota</taxon>
        <taxon>Fungi</taxon>
        <taxon>Fungi incertae sedis</taxon>
        <taxon>Mucoromycota</taxon>
        <taxon>Mucoromycotina</taxon>
        <taxon>Mucoromycetes</taxon>
        <taxon>Mucorales</taxon>
        <taxon>Phycomycetaceae</taxon>
        <taxon>Phycomyces</taxon>
    </lineage>
</organism>
<name>A0ABR3ARU4_PHYBL</name>
<keyword evidence="1" id="KW-1133">Transmembrane helix</keyword>
<sequence>MATENAIRKRAYQTKDKGKQMEKDVGDQIFFYYNPFNLVIIAFGTGMKGKYATKFKGYCVGGVGVLYRALKSKEMSGDFLVADVDKFRVPKRTIFFEHFKESSVFCETRQIIGCIAKKFSKQKSENIRMVPESHVLYQHKFALNASK</sequence>
<evidence type="ECO:0000313" key="2">
    <source>
        <dbReference type="EMBL" id="KAL0080329.1"/>
    </source>
</evidence>
<keyword evidence="1" id="KW-0472">Membrane</keyword>
<proteinExistence type="predicted"/>
<feature type="transmembrane region" description="Helical" evidence="1">
    <location>
        <begin position="29"/>
        <end position="47"/>
    </location>
</feature>
<keyword evidence="3" id="KW-1185">Reference proteome</keyword>
<reference evidence="2 3" key="1">
    <citation type="submission" date="2024-04" db="EMBL/GenBank/DDBJ databases">
        <title>Symmetric and asymmetric DNA N6-adenine methylation regulates different biological responses in Mucorales.</title>
        <authorList>
            <consortium name="Lawrence Berkeley National Laboratory"/>
            <person name="Lax C."/>
            <person name="Mondo S.J."/>
            <person name="Osorio-Concepcion M."/>
            <person name="Muszewska A."/>
            <person name="Corrochano-Luque M."/>
            <person name="Gutierrez G."/>
            <person name="Riley R."/>
            <person name="Lipzen A."/>
            <person name="Guo J."/>
            <person name="Hundley H."/>
            <person name="Amirebrahimi M."/>
            <person name="Ng V."/>
            <person name="Lorenzo-Gutierrez D."/>
            <person name="Binder U."/>
            <person name="Yang J."/>
            <person name="Song Y."/>
            <person name="Canovas D."/>
            <person name="Navarro E."/>
            <person name="Freitag M."/>
            <person name="Gabaldon T."/>
            <person name="Grigoriev I.V."/>
            <person name="Corrochano L.M."/>
            <person name="Nicolas F.E."/>
            <person name="Garre V."/>
        </authorList>
    </citation>
    <scope>NUCLEOTIDE SEQUENCE [LARGE SCALE GENOMIC DNA]</scope>
    <source>
        <strain evidence="2 3">L51</strain>
    </source>
</reference>
<gene>
    <name evidence="2" type="ORF">J3Q64DRAFT_1701672</name>
</gene>